<name>W6U0E4_ECHGR</name>
<proteinExistence type="predicted"/>
<dbReference type="RefSeq" id="XP_024345669.1">
    <property type="nucleotide sequence ID" value="XM_024499921.1"/>
</dbReference>
<dbReference type="EMBL" id="APAU02000249">
    <property type="protein sequence ID" value="EUB54473.1"/>
    <property type="molecule type" value="Genomic_DNA"/>
</dbReference>
<sequence length="195" mass="22222">MTLAMPFIQAAAITMNNLRDIRAQVNHSSDDGRKELHELLLRYANIFLWQGEKLGRKNIIKNMIDTGEARSIWPPRRLFPLPLLEEANRWVEAVKSQDTETVATKGPPPVGYEYEFFTVCNRLCFPYPYSTHPLIFIKLSFSFLFTIHFKPNPMPQSGINPNTNMTATVGVITVNLPVLCSCINIQIKIPIFNSL</sequence>
<organism evidence="1 2">
    <name type="scientific">Echinococcus granulosus</name>
    <name type="common">Hydatid tapeworm</name>
    <dbReference type="NCBI Taxonomy" id="6210"/>
    <lineage>
        <taxon>Eukaryota</taxon>
        <taxon>Metazoa</taxon>
        <taxon>Spiralia</taxon>
        <taxon>Lophotrochozoa</taxon>
        <taxon>Platyhelminthes</taxon>
        <taxon>Cestoda</taxon>
        <taxon>Eucestoda</taxon>
        <taxon>Cyclophyllidea</taxon>
        <taxon>Taeniidae</taxon>
        <taxon>Echinococcus</taxon>
        <taxon>Echinococcus granulosus group</taxon>
    </lineage>
</organism>
<dbReference type="GeneID" id="36346387"/>
<dbReference type="OrthoDB" id="6156608at2759"/>
<dbReference type="CTD" id="36346387"/>
<protein>
    <submittedName>
        <fullName evidence="1">Uncharacterized protein</fullName>
    </submittedName>
</protein>
<dbReference type="Proteomes" id="UP000019149">
    <property type="component" value="Unassembled WGS sequence"/>
</dbReference>
<evidence type="ECO:0000313" key="2">
    <source>
        <dbReference type="Proteomes" id="UP000019149"/>
    </source>
</evidence>
<evidence type="ECO:0000313" key="1">
    <source>
        <dbReference type="EMBL" id="EUB54473.1"/>
    </source>
</evidence>
<keyword evidence="2" id="KW-1185">Reference proteome</keyword>
<accession>W6U0E4</accession>
<reference evidence="1 2" key="1">
    <citation type="journal article" date="2013" name="Nat. Genet.">
        <title>The genome of the hydatid tapeworm Echinococcus granulosus.</title>
        <authorList>
            <person name="Zheng H."/>
            <person name="Zhang W."/>
            <person name="Zhang L."/>
            <person name="Zhang Z."/>
            <person name="Li J."/>
            <person name="Lu G."/>
            <person name="Zhu Y."/>
            <person name="Wang Y."/>
            <person name="Huang Y."/>
            <person name="Liu J."/>
            <person name="Kang H."/>
            <person name="Chen J."/>
            <person name="Wang L."/>
            <person name="Chen A."/>
            <person name="Yu S."/>
            <person name="Gao Z."/>
            <person name="Jin L."/>
            <person name="Gu W."/>
            <person name="Wang Z."/>
            <person name="Zhao L."/>
            <person name="Shi B."/>
            <person name="Wen H."/>
            <person name="Lin R."/>
            <person name="Jones M.K."/>
            <person name="Brejova B."/>
            <person name="Vinar T."/>
            <person name="Zhao G."/>
            <person name="McManus D.P."/>
            <person name="Chen Z."/>
            <person name="Zhou Y."/>
            <person name="Wang S."/>
        </authorList>
    </citation>
    <scope>NUCLEOTIDE SEQUENCE [LARGE SCALE GENOMIC DNA]</scope>
</reference>
<dbReference type="KEGG" id="egl:EGR_10672"/>
<dbReference type="AlphaFoldDB" id="W6U0E4"/>
<gene>
    <name evidence="1" type="ORF">EGR_10672</name>
</gene>
<comment type="caution">
    <text evidence="1">The sequence shown here is derived from an EMBL/GenBank/DDBJ whole genome shotgun (WGS) entry which is preliminary data.</text>
</comment>